<proteinExistence type="predicted"/>
<dbReference type="AlphaFoldDB" id="A0A1Y3B6W2"/>
<dbReference type="Proteomes" id="UP000194236">
    <property type="component" value="Unassembled WGS sequence"/>
</dbReference>
<gene>
    <name evidence="1" type="ORF">BLA29_000454</name>
</gene>
<comment type="caution">
    <text evidence="1">The sequence shown here is derived from an EMBL/GenBank/DDBJ whole genome shotgun (WGS) entry which is preliminary data.</text>
</comment>
<protein>
    <submittedName>
        <fullName evidence="1">Uncharacterized protein</fullName>
    </submittedName>
</protein>
<evidence type="ECO:0000313" key="2">
    <source>
        <dbReference type="Proteomes" id="UP000194236"/>
    </source>
</evidence>
<keyword evidence="2" id="KW-1185">Reference proteome</keyword>
<dbReference type="OrthoDB" id="116380at2759"/>
<sequence>MHACFAFNVLFINNVFTKKNKLKFLNVRDSLRSLKSTKKFEITSKELTKLMEYRGLESIEKVQEFGSINGLCMKLKISLNKGY</sequence>
<reference evidence="1 2" key="1">
    <citation type="submission" date="2017-03" db="EMBL/GenBank/DDBJ databases">
        <title>Genome Survey of Euroglyphus maynei.</title>
        <authorList>
            <person name="Arlian L.G."/>
            <person name="Morgan M.S."/>
            <person name="Rider S.D."/>
        </authorList>
    </citation>
    <scope>NUCLEOTIDE SEQUENCE [LARGE SCALE GENOMIC DNA]</scope>
    <source>
        <strain evidence="1">Arlian Lab</strain>
        <tissue evidence="1">Whole body</tissue>
    </source>
</reference>
<organism evidence="1 2">
    <name type="scientific">Euroglyphus maynei</name>
    <name type="common">Mayne's house dust mite</name>
    <dbReference type="NCBI Taxonomy" id="6958"/>
    <lineage>
        <taxon>Eukaryota</taxon>
        <taxon>Metazoa</taxon>
        <taxon>Ecdysozoa</taxon>
        <taxon>Arthropoda</taxon>
        <taxon>Chelicerata</taxon>
        <taxon>Arachnida</taxon>
        <taxon>Acari</taxon>
        <taxon>Acariformes</taxon>
        <taxon>Sarcoptiformes</taxon>
        <taxon>Astigmata</taxon>
        <taxon>Psoroptidia</taxon>
        <taxon>Analgoidea</taxon>
        <taxon>Pyroglyphidae</taxon>
        <taxon>Pyroglyphinae</taxon>
        <taxon>Euroglyphus</taxon>
    </lineage>
</organism>
<name>A0A1Y3B6W2_EURMA</name>
<evidence type="ECO:0000313" key="1">
    <source>
        <dbReference type="EMBL" id="OTF75688.1"/>
    </source>
</evidence>
<dbReference type="EMBL" id="MUJZ01040797">
    <property type="protein sequence ID" value="OTF75688.1"/>
    <property type="molecule type" value="Genomic_DNA"/>
</dbReference>
<accession>A0A1Y3B6W2</accession>